<gene>
    <name evidence="8" type="ORF">B7463_g9023</name>
</gene>
<accession>A0A3E2H256</accession>
<comment type="similarity">
    <text evidence="1 6">Belongs to the aldehyde dehydrogenase family.</text>
</comment>
<organism evidence="8 9">
    <name type="scientific">Scytalidium lignicola</name>
    <name type="common">Hyphomycete</name>
    <dbReference type="NCBI Taxonomy" id="5539"/>
    <lineage>
        <taxon>Eukaryota</taxon>
        <taxon>Fungi</taxon>
        <taxon>Dikarya</taxon>
        <taxon>Ascomycota</taxon>
        <taxon>Pezizomycotina</taxon>
        <taxon>Leotiomycetes</taxon>
        <taxon>Leotiomycetes incertae sedis</taxon>
        <taxon>Scytalidium</taxon>
    </lineage>
</organism>
<dbReference type="Pfam" id="PF00171">
    <property type="entry name" value="Aldedh"/>
    <property type="match status" value="1"/>
</dbReference>
<keyword evidence="2 6" id="KW-0560">Oxidoreductase</keyword>
<sequence>MNLNNLETRLFINNEFVPGKAGKTFPLYNPVTDEKTCEVHEALEEDVNLAVQAAQKAFPAWSNTDAFQRAIPMAKLAQLILRDAQELSELEALAMGKPVELLKRMDVPGCASIFNYYAGAAYHVLGESSLNNANFLNVNVRQPYGVVGLIIPWNVPMLMFAMKVAPAAICGNTIVLKPSEKAPLTSLKLAALIREAGFPPGVINIVNGFGSPTGQTIAEHMSIRKIAFTGSVMTGRRIMKMAADSNLKNVTLELGGKSPSIVFPDADISQAARATHYSINHNSGQHCQANSRILVHESVAAEYINQLKGLMSQVTLGDPFSSSTFQGPQVDQKQLEHILRLIEAGKKDGTLIHGGKRHGTVGAFVEPTIFMNVPTSSPIYQEEVFGPVVIVNTFKDEEEVLAEANGTEFGLFSSIYTQDFQRAISFAKRLESGAVGVNCSVPLRALDMPIGGWKQSGIGRELAMHGMNNFTELKTIFMKYADEKEGSLSSLAYNWHCS</sequence>
<keyword evidence="9" id="KW-1185">Reference proteome</keyword>
<dbReference type="InterPro" id="IPR015590">
    <property type="entry name" value="Aldehyde_DH_dom"/>
</dbReference>
<dbReference type="OrthoDB" id="310895at2759"/>
<feature type="active site" evidence="5">
    <location>
        <position position="253"/>
    </location>
</feature>
<evidence type="ECO:0000256" key="3">
    <source>
        <dbReference type="ARBA" id="ARBA00024226"/>
    </source>
</evidence>
<evidence type="ECO:0000313" key="9">
    <source>
        <dbReference type="Proteomes" id="UP000258309"/>
    </source>
</evidence>
<dbReference type="Proteomes" id="UP000258309">
    <property type="component" value="Unassembled WGS sequence"/>
</dbReference>
<dbReference type="InterPro" id="IPR029510">
    <property type="entry name" value="Ald_DH_CS_GLU"/>
</dbReference>
<dbReference type="EC" id="1.2.1.3" evidence="3"/>
<comment type="catalytic activity">
    <reaction evidence="4">
        <text>an aldehyde + NAD(+) + H2O = a carboxylate + NADH + 2 H(+)</text>
        <dbReference type="Rhea" id="RHEA:16185"/>
        <dbReference type="ChEBI" id="CHEBI:15377"/>
        <dbReference type="ChEBI" id="CHEBI:15378"/>
        <dbReference type="ChEBI" id="CHEBI:17478"/>
        <dbReference type="ChEBI" id="CHEBI:29067"/>
        <dbReference type="ChEBI" id="CHEBI:57540"/>
        <dbReference type="ChEBI" id="CHEBI:57945"/>
        <dbReference type="EC" id="1.2.1.3"/>
    </reaction>
</comment>
<dbReference type="FunFam" id="3.40.309.10:FF:000012">
    <property type="entry name" value="Betaine aldehyde dehydrogenase"/>
    <property type="match status" value="1"/>
</dbReference>
<evidence type="ECO:0000259" key="7">
    <source>
        <dbReference type="Pfam" id="PF00171"/>
    </source>
</evidence>
<evidence type="ECO:0000256" key="6">
    <source>
        <dbReference type="RuleBase" id="RU003345"/>
    </source>
</evidence>
<proteinExistence type="inferred from homology"/>
<dbReference type="Gene3D" id="3.40.309.10">
    <property type="entry name" value="Aldehyde Dehydrogenase, Chain A, domain 2"/>
    <property type="match status" value="1"/>
</dbReference>
<evidence type="ECO:0000256" key="5">
    <source>
        <dbReference type="PROSITE-ProRule" id="PRU10007"/>
    </source>
</evidence>
<evidence type="ECO:0000256" key="2">
    <source>
        <dbReference type="ARBA" id="ARBA00023002"/>
    </source>
</evidence>
<dbReference type="FunFam" id="3.40.605.10:FF:000001">
    <property type="entry name" value="Aldehyde dehydrogenase 1"/>
    <property type="match status" value="1"/>
</dbReference>
<evidence type="ECO:0000256" key="1">
    <source>
        <dbReference type="ARBA" id="ARBA00009986"/>
    </source>
</evidence>
<feature type="domain" description="Aldehyde dehydrogenase" evidence="7">
    <location>
        <begin position="17"/>
        <end position="476"/>
    </location>
</feature>
<dbReference type="GO" id="GO:0004029">
    <property type="term" value="F:aldehyde dehydrogenase (NAD+) activity"/>
    <property type="evidence" value="ECO:0007669"/>
    <property type="project" value="UniProtKB-EC"/>
</dbReference>
<comment type="caution">
    <text evidence="8">The sequence shown here is derived from an EMBL/GenBank/DDBJ whole genome shotgun (WGS) entry which is preliminary data.</text>
</comment>
<dbReference type="PROSITE" id="PS00687">
    <property type="entry name" value="ALDEHYDE_DEHYDR_GLU"/>
    <property type="match status" value="1"/>
</dbReference>
<dbReference type="InterPro" id="IPR016163">
    <property type="entry name" value="Ald_DH_C"/>
</dbReference>
<evidence type="ECO:0000256" key="4">
    <source>
        <dbReference type="ARBA" id="ARBA00049194"/>
    </source>
</evidence>
<feature type="non-terminal residue" evidence="8">
    <location>
        <position position="1"/>
    </location>
</feature>
<name>A0A3E2H256_SCYLI</name>
<reference evidence="8 9" key="1">
    <citation type="submission" date="2018-05" db="EMBL/GenBank/DDBJ databases">
        <title>Draft genome sequence of Scytalidium lignicola DSM 105466, a ubiquitous saprotrophic fungus.</title>
        <authorList>
            <person name="Buettner E."/>
            <person name="Gebauer A.M."/>
            <person name="Hofrichter M."/>
            <person name="Liers C."/>
            <person name="Kellner H."/>
        </authorList>
    </citation>
    <scope>NUCLEOTIDE SEQUENCE [LARGE SCALE GENOMIC DNA]</scope>
    <source>
        <strain evidence="8 9">DSM 105466</strain>
    </source>
</reference>
<dbReference type="AlphaFoldDB" id="A0A3E2H256"/>
<dbReference type="SUPFAM" id="SSF53720">
    <property type="entry name" value="ALDH-like"/>
    <property type="match status" value="1"/>
</dbReference>
<feature type="non-terminal residue" evidence="8">
    <location>
        <position position="498"/>
    </location>
</feature>
<dbReference type="PANTHER" id="PTHR11699">
    <property type="entry name" value="ALDEHYDE DEHYDROGENASE-RELATED"/>
    <property type="match status" value="1"/>
</dbReference>
<evidence type="ECO:0000313" key="8">
    <source>
        <dbReference type="EMBL" id="RFU27322.1"/>
    </source>
</evidence>
<dbReference type="EMBL" id="NCSJ02000212">
    <property type="protein sequence ID" value="RFU27322.1"/>
    <property type="molecule type" value="Genomic_DNA"/>
</dbReference>
<dbReference type="InterPro" id="IPR016161">
    <property type="entry name" value="Ald_DH/histidinol_DH"/>
</dbReference>
<dbReference type="Gene3D" id="3.40.605.10">
    <property type="entry name" value="Aldehyde Dehydrogenase, Chain A, domain 1"/>
    <property type="match status" value="1"/>
</dbReference>
<dbReference type="STRING" id="5539.A0A3E2H256"/>
<dbReference type="OMA" id="FGRPCGE"/>
<dbReference type="InterPro" id="IPR016162">
    <property type="entry name" value="Ald_DH_N"/>
</dbReference>
<protein>
    <recommendedName>
        <fullName evidence="3">aldehyde dehydrogenase (NAD(+))</fullName>
        <ecNumber evidence="3">1.2.1.3</ecNumber>
    </recommendedName>
</protein>